<dbReference type="AlphaFoldDB" id="A0A240U348"/>
<dbReference type="KEGG" id="acin:CBP34_12085"/>
<keyword evidence="3" id="KW-1185">Reference proteome</keyword>
<dbReference type="InterPro" id="IPR057253">
    <property type="entry name" value="CoiA-like_N"/>
</dbReference>
<proteinExistence type="predicted"/>
<sequence>MSSIQIMAFDASGAIRFVGDVLRGAACGCFCPMCKSPLVAKQGDTNEWHFSHEASQERPECEAGAENLARSLGIEFARELAERGALVLPEYRTSAGVFSAWLDRSQDVAWNAQISGPLAWREHPPKSKVVATGALDTGAAFALFVQVGDAGVPQVDDLPEHCAYGSLVVSAAWPSGTRTREDAMAILKQTVSFRWGYHPDTLGLRATAQAAIEAEESAVRQRTEALQRERANAAGRRWAEIGKRLERPYDVPPVLRDVGLQASPAPKPTASTPPSGTRFPAYPGHALGCNFQFFRLGADEAWVFYPMDVAFINEHVKMANVAQPLPTKLWAIAPVGGPREGWDECFPPSVGSADAELGIYWVRDHITAVTFLSPRSKGTHTANDPAEFSIK</sequence>
<gene>
    <name evidence="2" type="ORF">CBP34_12085</name>
</gene>
<reference evidence="2 3" key="1">
    <citation type="submission" date="2017-05" db="EMBL/GenBank/DDBJ databases">
        <title>Polyphasic characterization of four soil-derived phenanthrene-degrading Acidovorax strains and proposal of Acidovorax phenanthrenivorans sp. nov.</title>
        <authorList>
            <person name="Singleton D.R."/>
            <person name="Lee J."/>
            <person name="Dickey A.N."/>
            <person name="Stroud A."/>
            <person name="Scholl E.H."/>
            <person name="Wright F.A."/>
            <person name="Aitken M.D."/>
        </authorList>
    </citation>
    <scope>NUCLEOTIDE SEQUENCE [LARGE SCALE GENOMIC DNA]</scope>
    <source>
        <strain evidence="2">NA3</strain>
    </source>
</reference>
<feature type="domain" description="Competence protein CoiA-like N-terminal" evidence="1">
    <location>
        <begin position="29"/>
        <end position="56"/>
    </location>
</feature>
<accession>A0A240U348</accession>
<organism evidence="2 3">
    <name type="scientific">Acidovorax carolinensis</name>
    <dbReference type="NCBI Taxonomy" id="553814"/>
    <lineage>
        <taxon>Bacteria</taxon>
        <taxon>Pseudomonadati</taxon>
        <taxon>Pseudomonadota</taxon>
        <taxon>Betaproteobacteria</taxon>
        <taxon>Burkholderiales</taxon>
        <taxon>Comamonadaceae</taxon>
        <taxon>Acidovorax</taxon>
    </lineage>
</organism>
<evidence type="ECO:0000313" key="3">
    <source>
        <dbReference type="Proteomes" id="UP000194432"/>
    </source>
</evidence>
<name>A0A240U348_9BURK</name>
<evidence type="ECO:0000313" key="2">
    <source>
        <dbReference type="EMBL" id="ART52242.1"/>
    </source>
</evidence>
<dbReference type="RefSeq" id="WP_094098156.1">
    <property type="nucleotide sequence ID" value="NZ_CP021361.1"/>
</dbReference>
<dbReference type="Pfam" id="PF25164">
    <property type="entry name" value="CoiA_N"/>
    <property type="match status" value="1"/>
</dbReference>
<dbReference type="Proteomes" id="UP000194432">
    <property type="component" value="Chromosome 1"/>
</dbReference>
<evidence type="ECO:0000259" key="1">
    <source>
        <dbReference type="Pfam" id="PF25164"/>
    </source>
</evidence>
<protein>
    <recommendedName>
        <fullName evidence="1">Competence protein CoiA-like N-terminal domain-containing protein</fullName>
    </recommendedName>
</protein>
<dbReference type="EMBL" id="CP021361">
    <property type="protein sequence ID" value="ART52242.1"/>
    <property type="molecule type" value="Genomic_DNA"/>
</dbReference>